<dbReference type="SUPFAM" id="SSF51735">
    <property type="entry name" value="NAD(P)-binding Rossmann-fold domains"/>
    <property type="match status" value="1"/>
</dbReference>
<evidence type="ECO:0000313" key="4">
    <source>
        <dbReference type="EMBL" id="QDZ01540.2"/>
    </source>
</evidence>
<dbReference type="Gene3D" id="3.40.50.720">
    <property type="entry name" value="NAD(P)-binding Rossmann-like Domain"/>
    <property type="match status" value="1"/>
</dbReference>
<dbReference type="InterPro" id="IPR057326">
    <property type="entry name" value="KR_dom"/>
</dbReference>
<keyword evidence="2" id="KW-0560">Oxidoreductase</keyword>
<dbReference type="InterPro" id="IPR002347">
    <property type="entry name" value="SDR_fam"/>
</dbReference>
<evidence type="ECO:0000259" key="3">
    <source>
        <dbReference type="SMART" id="SM00822"/>
    </source>
</evidence>
<dbReference type="GO" id="GO:0016616">
    <property type="term" value="F:oxidoreductase activity, acting on the CH-OH group of donors, NAD or NADP as acceptor"/>
    <property type="evidence" value="ECO:0007669"/>
    <property type="project" value="UniProtKB-ARBA"/>
</dbReference>
<organism evidence="4 5">
    <name type="scientific">Nitratireductor mangrovi</name>
    <dbReference type="NCBI Taxonomy" id="2599600"/>
    <lineage>
        <taxon>Bacteria</taxon>
        <taxon>Pseudomonadati</taxon>
        <taxon>Pseudomonadota</taxon>
        <taxon>Alphaproteobacteria</taxon>
        <taxon>Hyphomicrobiales</taxon>
        <taxon>Phyllobacteriaceae</taxon>
        <taxon>Nitratireductor</taxon>
    </lineage>
</organism>
<name>A0A5B8L1G4_9HYPH</name>
<proteinExistence type="inferred from homology"/>
<gene>
    <name evidence="4" type="ORF">FQ775_14785</name>
</gene>
<accession>A0A5B8L1G4</accession>
<keyword evidence="5" id="KW-1185">Reference proteome</keyword>
<comment type="similarity">
    <text evidence="1">Belongs to the short-chain dehydrogenases/reductases (SDR) family.</text>
</comment>
<dbReference type="Pfam" id="PF13561">
    <property type="entry name" value="adh_short_C2"/>
    <property type="match status" value="1"/>
</dbReference>
<evidence type="ECO:0000256" key="2">
    <source>
        <dbReference type="ARBA" id="ARBA00023002"/>
    </source>
</evidence>
<dbReference type="InterPro" id="IPR036291">
    <property type="entry name" value="NAD(P)-bd_dom_sf"/>
</dbReference>
<dbReference type="PRINTS" id="PR00081">
    <property type="entry name" value="GDHRDH"/>
</dbReference>
<dbReference type="SMART" id="SM00822">
    <property type="entry name" value="PKS_KR"/>
    <property type="match status" value="1"/>
</dbReference>
<dbReference type="PANTHER" id="PTHR42760">
    <property type="entry name" value="SHORT-CHAIN DEHYDROGENASES/REDUCTASES FAMILY MEMBER"/>
    <property type="match status" value="1"/>
</dbReference>
<feature type="domain" description="Ketoreductase" evidence="3">
    <location>
        <begin position="11"/>
        <end position="161"/>
    </location>
</feature>
<dbReference type="InterPro" id="IPR020904">
    <property type="entry name" value="Sc_DH/Rdtase_CS"/>
</dbReference>
<dbReference type="PANTHER" id="PTHR42760:SF115">
    <property type="entry name" value="3-OXOACYL-[ACYL-CARRIER-PROTEIN] REDUCTASE FABG"/>
    <property type="match status" value="1"/>
</dbReference>
<dbReference type="EMBL" id="CP042301">
    <property type="protein sequence ID" value="QDZ01540.2"/>
    <property type="molecule type" value="Genomic_DNA"/>
</dbReference>
<dbReference type="Proteomes" id="UP000321389">
    <property type="component" value="Chromosome"/>
</dbReference>
<dbReference type="RefSeq" id="WP_167812989.1">
    <property type="nucleotide sequence ID" value="NZ_CP042301.2"/>
</dbReference>
<dbReference type="PRINTS" id="PR00080">
    <property type="entry name" value="SDRFAMILY"/>
</dbReference>
<protein>
    <submittedName>
        <fullName evidence="4">SDR family oxidoreductase</fullName>
    </submittedName>
</protein>
<reference evidence="4" key="1">
    <citation type="submission" date="2020-04" db="EMBL/GenBank/DDBJ databases">
        <title>Nitratireductor sp. nov. isolated from mangrove soil.</title>
        <authorList>
            <person name="Ye Y."/>
        </authorList>
    </citation>
    <scope>NUCLEOTIDE SEQUENCE</scope>
    <source>
        <strain evidence="4">SY7</strain>
    </source>
</reference>
<sequence>MATNQFDVSDTVTLVSGSSRGIGLAIARAFAELGAKVVITGRDEDALLAACAAVAQHPNPMGHRTCDVADTGAIQACVETVVAEYGRIDTLINCAGINKRMPAVDYTPDDYDRIMNTNLRGAFFMAQAVGRHMIAQGSGSQINIDSLSTYGSLAQVAPYGMAKSGVSSMTRVLALEWGRHGVRVNGLAPGFILTDLTEKLWSDPNLLAWNRTITPLCRMGTVDDLTGTAIFLASPASGFLTGQTIRVDGGISAGINWPIDGGFEVRLPD</sequence>
<dbReference type="FunFam" id="3.40.50.720:FF:000084">
    <property type="entry name" value="Short-chain dehydrogenase reductase"/>
    <property type="match status" value="1"/>
</dbReference>
<dbReference type="KEGG" id="niy:FQ775_14785"/>
<evidence type="ECO:0000313" key="5">
    <source>
        <dbReference type="Proteomes" id="UP000321389"/>
    </source>
</evidence>
<dbReference type="PROSITE" id="PS00061">
    <property type="entry name" value="ADH_SHORT"/>
    <property type="match status" value="1"/>
</dbReference>
<dbReference type="AlphaFoldDB" id="A0A5B8L1G4"/>
<evidence type="ECO:0000256" key="1">
    <source>
        <dbReference type="ARBA" id="ARBA00006484"/>
    </source>
</evidence>